<evidence type="ECO:0000313" key="2">
    <source>
        <dbReference type="EMBL" id="MDF2953730.1"/>
    </source>
</evidence>
<proteinExistence type="predicted"/>
<comment type="caution">
    <text evidence="2">The sequence shown here is derived from an EMBL/GenBank/DDBJ whole genome shotgun (WGS) entry which is preliminary data.</text>
</comment>
<dbReference type="Proteomes" id="UP001144110">
    <property type="component" value="Unassembled WGS sequence"/>
</dbReference>
<dbReference type="AlphaFoldDB" id="A0AAE3P4N1"/>
<reference evidence="2" key="1">
    <citation type="submission" date="2022-11" db="EMBL/GenBank/DDBJ databases">
        <title>Candidatus Alkanophaga archaea from heated hydrothermal vent sediment oxidize petroleum alkanes.</title>
        <authorList>
            <person name="Zehnle H."/>
            <person name="Laso-Perez R."/>
            <person name="Lipp J."/>
            <person name="Teske A."/>
            <person name="Wegener G."/>
        </authorList>
    </citation>
    <scope>NUCLEOTIDE SEQUENCE</scope>
    <source>
        <strain evidence="2">MCA70</strain>
    </source>
</reference>
<evidence type="ECO:0000259" key="1">
    <source>
        <dbReference type="Pfam" id="PF10040"/>
    </source>
</evidence>
<accession>A0AAE3P4N1</accession>
<evidence type="ECO:0000313" key="3">
    <source>
        <dbReference type="Proteomes" id="UP001144110"/>
    </source>
</evidence>
<name>A0AAE3P4N1_9BACT</name>
<gene>
    <name evidence="2" type="ORF">OD816_000975</name>
</gene>
<protein>
    <submittedName>
        <fullName evidence="2">CRISPR/Cas system endoribonuclease Cas6</fullName>
    </submittedName>
</protein>
<dbReference type="EMBL" id="JAPHEG010000004">
    <property type="protein sequence ID" value="MDF2953730.1"/>
    <property type="molecule type" value="Genomic_DNA"/>
</dbReference>
<organism evidence="2 3">
    <name type="scientific">Candidatus Thermodesulfobacterium syntrophicum</name>
    <dbReference type="NCBI Taxonomy" id="3060442"/>
    <lineage>
        <taxon>Bacteria</taxon>
        <taxon>Pseudomonadati</taxon>
        <taxon>Thermodesulfobacteriota</taxon>
        <taxon>Thermodesulfobacteria</taxon>
        <taxon>Thermodesulfobacteriales</taxon>
        <taxon>Thermodesulfobacteriaceae</taxon>
        <taxon>Thermodesulfobacterium</taxon>
    </lineage>
</organism>
<dbReference type="Gene3D" id="3.30.70.1900">
    <property type="match status" value="1"/>
</dbReference>
<sequence>MIQIPFKTLKIFCEPIDELYLPEFKGSSFRGIIGRTLKSALCILKTQSTCYNCPLVKDCYYNYLFETIPDKSRPLPFNLHKYPSIPHPFVIEPPEEKKTLYKKGETFSLKIILIGKAVAYEPHFILAMRLAGEHGIGKGNRRFVITDYFSTGILNQSITFDLSTQESNNNKLSKITFEFITPLRLVYQKKLVKTLEFHHIIRALLRRISILYYFHVSEDMPPIPAKELINLSENIKTLQYDLKWFDWERYSYRQNRRMILGGLIGQIVFEGNLSPFYDLIKAGEIFHCGKNTSFGLGKYKFLIF</sequence>
<feature type="domain" description="CRISPR-associated protein Cas6 C-terminal" evidence="1">
    <location>
        <begin position="178"/>
        <end position="299"/>
    </location>
</feature>
<dbReference type="Pfam" id="PF10040">
    <property type="entry name" value="CRISPR_Cas6"/>
    <property type="match status" value="1"/>
</dbReference>
<dbReference type="InterPro" id="IPR019267">
    <property type="entry name" value="CRISPR-assoc_Cas6_C"/>
</dbReference>